<feature type="region of interest" description="Disordered" evidence="1">
    <location>
        <begin position="210"/>
        <end position="231"/>
    </location>
</feature>
<gene>
    <name evidence="3" type="ORF">HAV22_24335</name>
</gene>
<reference evidence="3 4" key="1">
    <citation type="submission" date="2020-03" db="EMBL/GenBank/DDBJ databases">
        <title>Genome sequence of strain Massilia sp. TW-1.</title>
        <authorList>
            <person name="Chaudhary D.K."/>
        </authorList>
    </citation>
    <scope>NUCLEOTIDE SEQUENCE [LARGE SCALE GENOMIC DNA]</scope>
    <source>
        <strain evidence="3 4">TW-1</strain>
    </source>
</reference>
<dbReference type="PANTHER" id="PTHR34322:SF2">
    <property type="entry name" value="TRANSPOSASE IS200-LIKE DOMAIN-CONTAINING PROTEIN"/>
    <property type="match status" value="1"/>
</dbReference>
<protein>
    <submittedName>
        <fullName evidence="3">Transposase</fullName>
    </submittedName>
</protein>
<dbReference type="Pfam" id="PF01797">
    <property type="entry name" value="Y1_Tnp"/>
    <property type="match status" value="1"/>
</dbReference>
<dbReference type="PANTHER" id="PTHR34322">
    <property type="entry name" value="TRANSPOSASE, Y1_TNP DOMAIN-CONTAINING"/>
    <property type="match status" value="1"/>
</dbReference>
<organism evidence="3 4">
    <name type="scientific">Telluria antibiotica</name>
    <dbReference type="NCBI Taxonomy" id="2717319"/>
    <lineage>
        <taxon>Bacteria</taxon>
        <taxon>Pseudomonadati</taxon>
        <taxon>Pseudomonadota</taxon>
        <taxon>Betaproteobacteria</taxon>
        <taxon>Burkholderiales</taxon>
        <taxon>Oxalobacteraceae</taxon>
        <taxon>Telluria group</taxon>
        <taxon>Telluria</taxon>
    </lineage>
</organism>
<keyword evidence="4" id="KW-1185">Reference proteome</keyword>
<dbReference type="SMART" id="SM01321">
    <property type="entry name" value="Y1_Tnp"/>
    <property type="match status" value="1"/>
</dbReference>
<feature type="compositionally biased region" description="Low complexity" evidence="1">
    <location>
        <begin position="218"/>
        <end position="231"/>
    </location>
</feature>
<evidence type="ECO:0000256" key="1">
    <source>
        <dbReference type="SAM" id="MobiDB-lite"/>
    </source>
</evidence>
<evidence type="ECO:0000313" key="3">
    <source>
        <dbReference type="EMBL" id="NIA56754.1"/>
    </source>
</evidence>
<dbReference type="Gene3D" id="3.30.70.1290">
    <property type="entry name" value="Transposase IS200-like"/>
    <property type="match status" value="1"/>
</dbReference>
<name>A0ABX0PK07_9BURK</name>
<dbReference type="InterPro" id="IPR036515">
    <property type="entry name" value="Transposase_17_sf"/>
</dbReference>
<proteinExistence type="predicted"/>
<evidence type="ECO:0000313" key="4">
    <source>
        <dbReference type="Proteomes" id="UP000716322"/>
    </source>
</evidence>
<dbReference type="SUPFAM" id="SSF143422">
    <property type="entry name" value="Transposase IS200-like"/>
    <property type="match status" value="1"/>
</dbReference>
<comment type="caution">
    <text evidence="3">The sequence shown here is derived from an EMBL/GenBank/DDBJ whole genome shotgun (WGS) entry which is preliminary data.</text>
</comment>
<dbReference type="InterPro" id="IPR002686">
    <property type="entry name" value="Transposase_17"/>
</dbReference>
<accession>A0ABX0PK07</accession>
<evidence type="ECO:0000259" key="2">
    <source>
        <dbReference type="SMART" id="SM01321"/>
    </source>
</evidence>
<dbReference type="EMBL" id="JAAQOM010000017">
    <property type="protein sequence ID" value="NIA56754.1"/>
    <property type="molecule type" value="Genomic_DNA"/>
</dbReference>
<sequence length="231" mass="26076">MSRPSRLILPAVPLHIIQRGNNRGACFAGTTDYLVYLTLLRKYAAETACHVHAYVLMTNHVHLLLSTGSRTGPSILMRRLGQHYVQYFNRTHGRSGTLWEGRFRSCLVDSERYLLICQRYIELNPVRARMVETPEAYAWSSYRANAFGADDPVVTPHLVYTGLGMHDVDRRAAYRHLFFEDLSEQLLEEIRRCGNSCRPLGPTSFVDDVTRSPGQGPGQQVAAGVPLTKNK</sequence>
<feature type="domain" description="Transposase IS200-like" evidence="2">
    <location>
        <begin position="9"/>
        <end position="124"/>
    </location>
</feature>
<dbReference type="Proteomes" id="UP000716322">
    <property type="component" value="Unassembled WGS sequence"/>
</dbReference>